<dbReference type="AlphaFoldDB" id="A0A6A6J3E5"/>
<evidence type="ECO:0000313" key="5">
    <source>
        <dbReference type="Proteomes" id="UP000800094"/>
    </source>
</evidence>
<keyword evidence="1" id="KW-0479">Metal-binding</keyword>
<dbReference type="GeneID" id="54588402"/>
<protein>
    <recommendedName>
        <fullName evidence="3">C3H1-type domain-containing protein</fullName>
    </recommendedName>
</protein>
<dbReference type="InterPro" id="IPR000571">
    <property type="entry name" value="Znf_CCCH"/>
</dbReference>
<feature type="domain" description="C3H1-type" evidence="3">
    <location>
        <begin position="283"/>
        <end position="313"/>
    </location>
</feature>
<evidence type="ECO:0000256" key="2">
    <source>
        <dbReference type="SAM" id="MobiDB-lite"/>
    </source>
</evidence>
<keyword evidence="1" id="KW-0862">Zinc</keyword>
<dbReference type="OrthoDB" id="2311180at2759"/>
<dbReference type="Proteomes" id="UP000800094">
    <property type="component" value="Unassembled WGS sequence"/>
</dbReference>
<organism evidence="4 5">
    <name type="scientific">Trematosphaeria pertusa</name>
    <dbReference type="NCBI Taxonomy" id="390896"/>
    <lineage>
        <taxon>Eukaryota</taxon>
        <taxon>Fungi</taxon>
        <taxon>Dikarya</taxon>
        <taxon>Ascomycota</taxon>
        <taxon>Pezizomycotina</taxon>
        <taxon>Dothideomycetes</taxon>
        <taxon>Pleosporomycetidae</taxon>
        <taxon>Pleosporales</taxon>
        <taxon>Massarineae</taxon>
        <taxon>Trematosphaeriaceae</taxon>
        <taxon>Trematosphaeria</taxon>
    </lineage>
</organism>
<proteinExistence type="predicted"/>
<name>A0A6A6J3E5_9PLEO</name>
<evidence type="ECO:0000313" key="4">
    <source>
        <dbReference type="EMBL" id="KAF2256420.1"/>
    </source>
</evidence>
<feature type="zinc finger region" description="C3H1-type" evidence="1">
    <location>
        <begin position="283"/>
        <end position="313"/>
    </location>
</feature>
<dbReference type="EMBL" id="ML987189">
    <property type="protein sequence ID" value="KAF2256420.1"/>
    <property type="molecule type" value="Genomic_DNA"/>
</dbReference>
<dbReference type="RefSeq" id="XP_033691424.1">
    <property type="nucleotide sequence ID" value="XM_033835072.1"/>
</dbReference>
<gene>
    <name evidence="4" type="ORF">BU26DRAFT_599113</name>
</gene>
<sequence>MIESHDVKVITFKRSSWTGRENRTQSEFIIVSGDRDLQSMVSKIADRRVRVHVWSWNNALASVYTRMQNELVHVHLRDDYLDEIGFCDTNFRVDRSVISPHSIVILDPLPKGAEIDKFISTLRIPIYRYEYARQRVDVSSQDLVIIPAYARSMKHGEHVTLFQTVQIQLAPHGLSVLTFSEYTQRHLTDAPEDELKISPRFGELPRQEVEDGGDKDEGGQDIGGDGSDNDGFAEVNYRSEQRRKQLKANEYKSGARCKWGKYCLNECDCKYGHTKEEEQYFLTYHHKVAKKYRYCTSKDCTWGAKCKYAHSEDELLVPLAIGLARDILWTIAH</sequence>
<keyword evidence="5" id="KW-1185">Reference proteome</keyword>
<keyword evidence="1" id="KW-0863">Zinc-finger</keyword>
<reference evidence="4" key="1">
    <citation type="journal article" date="2020" name="Stud. Mycol.">
        <title>101 Dothideomycetes genomes: a test case for predicting lifestyles and emergence of pathogens.</title>
        <authorList>
            <person name="Haridas S."/>
            <person name="Albert R."/>
            <person name="Binder M."/>
            <person name="Bloem J."/>
            <person name="Labutti K."/>
            <person name="Salamov A."/>
            <person name="Andreopoulos B."/>
            <person name="Baker S."/>
            <person name="Barry K."/>
            <person name="Bills G."/>
            <person name="Bluhm B."/>
            <person name="Cannon C."/>
            <person name="Castanera R."/>
            <person name="Culley D."/>
            <person name="Daum C."/>
            <person name="Ezra D."/>
            <person name="Gonzalez J."/>
            <person name="Henrissat B."/>
            <person name="Kuo A."/>
            <person name="Liang C."/>
            <person name="Lipzen A."/>
            <person name="Lutzoni F."/>
            <person name="Magnuson J."/>
            <person name="Mondo S."/>
            <person name="Nolan M."/>
            <person name="Ohm R."/>
            <person name="Pangilinan J."/>
            <person name="Park H.-J."/>
            <person name="Ramirez L."/>
            <person name="Alfaro M."/>
            <person name="Sun H."/>
            <person name="Tritt A."/>
            <person name="Yoshinaga Y."/>
            <person name="Zwiers L.-H."/>
            <person name="Turgeon B."/>
            <person name="Goodwin S."/>
            <person name="Spatafora J."/>
            <person name="Crous P."/>
            <person name="Grigoriev I."/>
        </authorList>
    </citation>
    <scope>NUCLEOTIDE SEQUENCE</scope>
    <source>
        <strain evidence="4">CBS 122368</strain>
    </source>
</reference>
<dbReference type="GO" id="GO:0008270">
    <property type="term" value="F:zinc ion binding"/>
    <property type="evidence" value="ECO:0007669"/>
    <property type="project" value="UniProtKB-KW"/>
</dbReference>
<evidence type="ECO:0000256" key="1">
    <source>
        <dbReference type="PROSITE-ProRule" id="PRU00723"/>
    </source>
</evidence>
<evidence type="ECO:0000259" key="3">
    <source>
        <dbReference type="PROSITE" id="PS50103"/>
    </source>
</evidence>
<dbReference type="Gene3D" id="3.40.50.1010">
    <property type="entry name" value="5'-nuclease"/>
    <property type="match status" value="1"/>
</dbReference>
<feature type="compositionally biased region" description="Basic and acidic residues" evidence="2">
    <location>
        <begin position="199"/>
        <end position="209"/>
    </location>
</feature>
<dbReference type="PROSITE" id="PS50103">
    <property type="entry name" value="ZF_C3H1"/>
    <property type="match status" value="1"/>
</dbReference>
<feature type="region of interest" description="Disordered" evidence="2">
    <location>
        <begin position="199"/>
        <end position="233"/>
    </location>
</feature>
<accession>A0A6A6J3E5</accession>